<evidence type="ECO:0000256" key="2">
    <source>
        <dbReference type="ARBA" id="ARBA00024867"/>
    </source>
</evidence>
<gene>
    <name evidence="6" type="ORF">PBV87_15915</name>
</gene>
<dbReference type="SMART" id="SM00850">
    <property type="entry name" value="LytTR"/>
    <property type="match status" value="1"/>
</dbReference>
<protein>
    <recommendedName>
        <fullName evidence="1">Stage 0 sporulation protein A homolog</fullName>
    </recommendedName>
</protein>
<dbReference type="InterPro" id="IPR007492">
    <property type="entry name" value="LytTR_DNA-bd_dom"/>
</dbReference>
<feature type="domain" description="Response regulatory" evidence="4">
    <location>
        <begin position="3"/>
        <end position="124"/>
    </location>
</feature>
<dbReference type="InterPro" id="IPR011006">
    <property type="entry name" value="CheY-like_superfamily"/>
</dbReference>
<evidence type="ECO:0000256" key="3">
    <source>
        <dbReference type="PROSITE-ProRule" id="PRU00169"/>
    </source>
</evidence>
<dbReference type="Gene3D" id="3.40.50.2300">
    <property type="match status" value="1"/>
</dbReference>
<dbReference type="Pfam" id="PF00072">
    <property type="entry name" value="Response_reg"/>
    <property type="match status" value="1"/>
</dbReference>
<accession>A0AA42J295</accession>
<dbReference type="InterPro" id="IPR046947">
    <property type="entry name" value="LytR-like"/>
</dbReference>
<evidence type="ECO:0000256" key="1">
    <source>
        <dbReference type="ARBA" id="ARBA00018672"/>
    </source>
</evidence>
<dbReference type="RefSeq" id="WP_271012916.1">
    <property type="nucleotide sequence ID" value="NZ_JAQIFT010000058.1"/>
</dbReference>
<dbReference type="SUPFAM" id="SSF52172">
    <property type="entry name" value="CheY-like"/>
    <property type="match status" value="1"/>
</dbReference>
<organism evidence="6 7">
    <name type="scientific">Holtiella tumoricola</name>
    <dbReference type="NCBI Taxonomy" id="3018743"/>
    <lineage>
        <taxon>Bacteria</taxon>
        <taxon>Bacillati</taxon>
        <taxon>Bacillota</taxon>
        <taxon>Clostridia</taxon>
        <taxon>Lachnospirales</taxon>
        <taxon>Cellulosilyticaceae</taxon>
        <taxon>Holtiella</taxon>
    </lineage>
</organism>
<keyword evidence="3" id="KW-0597">Phosphoprotein</keyword>
<dbReference type="PANTHER" id="PTHR37299:SF1">
    <property type="entry name" value="STAGE 0 SPORULATION PROTEIN A HOMOLOG"/>
    <property type="match status" value="1"/>
</dbReference>
<feature type="domain" description="HTH LytTR-type" evidence="5">
    <location>
        <begin position="134"/>
        <end position="233"/>
    </location>
</feature>
<dbReference type="EMBL" id="JAQIFT010000058">
    <property type="protein sequence ID" value="MDA3732963.1"/>
    <property type="molecule type" value="Genomic_DNA"/>
</dbReference>
<dbReference type="PROSITE" id="PS50110">
    <property type="entry name" value="RESPONSE_REGULATORY"/>
    <property type="match status" value="1"/>
</dbReference>
<name>A0AA42J295_9FIRM</name>
<dbReference type="PANTHER" id="PTHR37299">
    <property type="entry name" value="TRANSCRIPTIONAL REGULATOR-RELATED"/>
    <property type="match status" value="1"/>
</dbReference>
<proteinExistence type="predicted"/>
<dbReference type="PROSITE" id="PS50930">
    <property type="entry name" value="HTH_LYTTR"/>
    <property type="match status" value="1"/>
</dbReference>
<dbReference type="GO" id="GO:0003677">
    <property type="term" value="F:DNA binding"/>
    <property type="evidence" value="ECO:0007669"/>
    <property type="project" value="UniProtKB-KW"/>
</dbReference>
<comment type="caution">
    <text evidence="6">The sequence shown here is derived from an EMBL/GenBank/DDBJ whole genome shotgun (WGS) entry which is preliminary data.</text>
</comment>
<dbReference type="GO" id="GO:0000156">
    <property type="term" value="F:phosphorelay response regulator activity"/>
    <property type="evidence" value="ECO:0007669"/>
    <property type="project" value="InterPro"/>
</dbReference>
<evidence type="ECO:0000313" key="7">
    <source>
        <dbReference type="Proteomes" id="UP001169242"/>
    </source>
</evidence>
<evidence type="ECO:0000259" key="5">
    <source>
        <dbReference type="PROSITE" id="PS50930"/>
    </source>
</evidence>
<comment type="function">
    <text evidence="2">May play the central regulatory role in sporulation. It may be an element of the effector pathway responsible for the activation of sporulation genes in response to nutritional stress. Spo0A may act in concert with spo0H (a sigma factor) to control the expression of some genes that are critical to the sporulation process.</text>
</comment>
<dbReference type="Pfam" id="PF04397">
    <property type="entry name" value="LytTR"/>
    <property type="match status" value="1"/>
</dbReference>
<reference evidence="6" key="1">
    <citation type="journal article" date="2023" name="Int. J. Syst. Evol. Microbiol.">
        <title>&lt;i&gt;Holtiella tumoricola&lt;/i&gt; gen. nov. sp. nov., isolated from a human clinical sample.</title>
        <authorList>
            <person name="Allen-Vercoe E."/>
            <person name="Daigneault M.C."/>
            <person name="Vancuren S.J."/>
            <person name="Cochrane K."/>
            <person name="O'Neal L.L."/>
            <person name="Sankaranarayanan K."/>
            <person name="Lawson P.A."/>
        </authorList>
    </citation>
    <scope>NUCLEOTIDE SEQUENCE</scope>
    <source>
        <strain evidence="6">CC70A</strain>
    </source>
</reference>
<keyword evidence="6" id="KW-0238">DNA-binding</keyword>
<keyword evidence="7" id="KW-1185">Reference proteome</keyword>
<dbReference type="Gene3D" id="2.40.50.1020">
    <property type="entry name" value="LytTr DNA-binding domain"/>
    <property type="match status" value="1"/>
</dbReference>
<dbReference type="SMART" id="SM00448">
    <property type="entry name" value="REC"/>
    <property type="match status" value="1"/>
</dbReference>
<dbReference type="AlphaFoldDB" id="A0AA42J295"/>
<evidence type="ECO:0000313" key="6">
    <source>
        <dbReference type="EMBL" id="MDA3732963.1"/>
    </source>
</evidence>
<dbReference type="Proteomes" id="UP001169242">
    <property type="component" value="Unassembled WGS sequence"/>
</dbReference>
<sequence length="238" mass="28383">MFKIAVCDDDRLICADIEQLILNFQETITMKIEIEIFYDGESLCKYIERENSFDLIFLDIEMKKLNGIQVGRIIREIMDDYETKIVYISAKNHYDRELFDVQPMHFLPKPLVADKVIEDVKLAIRLADKRRGSFTYKKGFEKYSIPIKDILYFESLNREIRMVHIKGEETFYDSIENVLKRVGQYQFLQIHRSYVVNYVHISRFKYDAVIMTNNDLLPIGQSRRKEIRQIQLSLEKDN</sequence>
<dbReference type="InterPro" id="IPR001789">
    <property type="entry name" value="Sig_transdc_resp-reg_receiver"/>
</dbReference>
<feature type="modified residue" description="4-aspartylphosphate" evidence="3">
    <location>
        <position position="59"/>
    </location>
</feature>
<evidence type="ECO:0000259" key="4">
    <source>
        <dbReference type="PROSITE" id="PS50110"/>
    </source>
</evidence>